<protein>
    <submittedName>
        <fullName evidence="2">Putative spore coat regulator protein YlbO</fullName>
    </submittedName>
</protein>
<sequence length="112" mass="13413">MMKDKHGAMSAERRGTGEQRLVERMAELERRLKEVEAENIVLKELAYQSAKRYEQIKQLAKENDELRRRLFQSPWSEKTGKADEDERPDSWFLRTLRQENAIVPRPERNKEK</sequence>
<dbReference type="AlphaFoldDB" id="A0A0D8BVN7"/>
<reference evidence="2 3" key="1">
    <citation type="submission" date="2015-01" db="EMBL/GenBank/DDBJ databases">
        <authorList>
            <person name="Filippidou S."/>
            <person name="Jeanneret N."/>
            <person name="Russel-Delif L."/>
            <person name="Junier T."/>
            <person name="Wunderlin T."/>
            <person name="Molina V."/>
            <person name="Johnson S.L."/>
            <person name="Davenport K.W."/>
            <person name="Chain P.S."/>
            <person name="Dorador C."/>
            <person name="Junier P."/>
        </authorList>
    </citation>
    <scope>NUCLEOTIDE SEQUENCE [LARGE SCALE GENOMIC DNA]</scope>
    <source>
        <strain evidence="2 3">Et7/4</strain>
    </source>
</reference>
<evidence type="ECO:0000256" key="1">
    <source>
        <dbReference type="SAM" id="Coils"/>
    </source>
</evidence>
<keyword evidence="1" id="KW-0175">Coiled coil</keyword>
<dbReference type="Proteomes" id="UP000032522">
    <property type="component" value="Unassembled WGS sequence"/>
</dbReference>
<feature type="coiled-coil region" evidence="1">
    <location>
        <begin position="18"/>
        <end position="69"/>
    </location>
</feature>
<proteinExistence type="predicted"/>
<dbReference type="PATRIC" id="fig|1462.6.peg.2586"/>
<comment type="caution">
    <text evidence="2">The sequence shown here is derived from an EMBL/GenBank/DDBJ whole genome shotgun (WGS) entry which is preliminary data.</text>
</comment>
<dbReference type="EMBL" id="JYBP01000003">
    <property type="protein sequence ID" value="KJE28069.1"/>
    <property type="molecule type" value="Genomic_DNA"/>
</dbReference>
<evidence type="ECO:0000313" key="2">
    <source>
        <dbReference type="EMBL" id="KJE28069.1"/>
    </source>
</evidence>
<evidence type="ECO:0000313" key="3">
    <source>
        <dbReference type="Proteomes" id="UP000032522"/>
    </source>
</evidence>
<dbReference type="OrthoDB" id="2969408at2"/>
<accession>A0A0D8BVN7</accession>
<organism evidence="2 3">
    <name type="scientific">Geobacillus kaustophilus</name>
    <dbReference type="NCBI Taxonomy" id="1462"/>
    <lineage>
        <taxon>Bacteria</taxon>
        <taxon>Bacillati</taxon>
        <taxon>Bacillota</taxon>
        <taxon>Bacilli</taxon>
        <taxon>Bacillales</taxon>
        <taxon>Anoxybacillaceae</taxon>
        <taxon>Geobacillus</taxon>
        <taxon>Geobacillus thermoleovorans group</taxon>
    </lineage>
</organism>
<name>A0A0D8BVN7_GEOKU</name>
<gene>
    <name evidence="2" type="ORF">LG52_2310</name>
</gene>
<dbReference type="RefSeq" id="WP_044732029.1">
    <property type="nucleotide sequence ID" value="NZ_JYBP01000003.1"/>
</dbReference>